<evidence type="ECO:0000313" key="4">
    <source>
        <dbReference type="EMBL" id="NBI08136.1"/>
    </source>
</evidence>
<dbReference type="OrthoDB" id="9808602at2"/>
<dbReference type="GO" id="GO:0016780">
    <property type="term" value="F:phosphotransferase activity, for other substituted phosphate groups"/>
    <property type="evidence" value="ECO:0007669"/>
    <property type="project" value="TreeGrafter"/>
</dbReference>
<feature type="domain" description="Bacterial sugar transferase" evidence="3">
    <location>
        <begin position="28"/>
        <end position="206"/>
    </location>
</feature>
<organism evidence="4 5">
    <name type="scientific">Senegalia massiliensis</name>
    <dbReference type="NCBI Taxonomy" id="1720316"/>
    <lineage>
        <taxon>Bacteria</taxon>
        <taxon>Bacillati</taxon>
        <taxon>Bacillota</taxon>
        <taxon>Clostridia</taxon>
        <taxon>Eubacteriales</taxon>
        <taxon>Clostridiaceae</taxon>
        <taxon>Senegalia</taxon>
    </lineage>
</organism>
<dbReference type="InterPro" id="IPR003362">
    <property type="entry name" value="Bact_transf"/>
</dbReference>
<accession>A0A845R372</accession>
<keyword evidence="2" id="KW-0472">Membrane</keyword>
<dbReference type="AlphaFoldDB" id="A0A845R372"/>
<name>A0A845R372_9CLOT</name>
<keyword evidence="4" id="KW-0808">Transferase</keyword>
<feature type="transmembrane region" description="Helical" evidence="2">
    <location>
        <begin position="33"/>
        <end position="54"/>
    </location>
</feature>
<comment type="caution">
    <text evidence="4">The sequence shown here is derived from an EMBL/GenBank/DDBJ whole genome shotgun (WGS) entry which is preliminary data.</text>
</comment>
<keyword evidence="5" id="KW-1185">Reference proteome</keyword>
<dbReference type="PANTHER" id="PTHR30576:SF10">
    <property type="entry name" value="SLL5057 PROTEIN"/>
    <property type="match status" value="1"/>
</dbReference>
<reference evidence="4 5" key="1">
    <citation type="submission" date="2018-08" db="EMBL/GenBank/DDBJ databases">
        <title>Murine metabolic-syndrome-specific gut microbial biobank.</title>
        <authorList>
            <person name="Liu C."/>
        </authorList>
    </citation>
    <scope>NUCLEOTIDE SEQUENCE [LARGE SCALE GENOMIC DNA]</scope>
    <source>
        <strain evidence="4 5">583</strain>
    </source>
</reference>
<evidence type="ECO:0000256" key="2">
    <source>
        <dbReference type="SAM" id="Phobius"/>
    </source>
</evidence>
<keyword evidence="2" id="KW-0812">Transmembrane</keyword>
<sequence length="212" mass="24611">MEYNNDISISNKTNYNSLRNSRYYLLTKRTFDYLGALILLILSSPIMLFISVTIKMTSKGPILFKQERIGKDSKVFIIYKFRTMVVGCPNVPTDEMKDADKYRTKIGSIIRKLSLDELPQLFNILKGEMSFIGPRPMIKDHGYLIKERKKKGIDKLYPGISGWAQVNGRDGIKDKDKLKFDEKYLQNFSMAMDIKVFIKTIFKVLKKEDILL</sequence>
<dbReference type="RefSeq" id="WP_160198603.1">
    <property type="nucleotide sequence ID" value="NZ_QXXA01000022.1"/>
</dbReference>
<evidence type="ECO:0000259" key="3">
    <source>
        <dbReference type="Pfam" id="PF02397"/>
    </source>
</evidence>
<keyword evidence="2" id="KW-1133">Transmembrane helix</keyword>
<proteinExistence type="inferred from homology"/>
<protein>
    <submittedName>
        <fullName evidence="4">Sugar transferase</fullName>
    </submittedName>
</protein>
<evidence type="ECO:0000313" key="5">
    <source>
        <dbReference type="Proteomes" id="UP000467132"/>
    </source>
</evidence>
<dbReference type="Pfam" id="PF02397">
    <property type="entry name" value="Bac_transf"/>
    <property type="match status" value="1"/>
</dbReference>
<evidence type="ECO:0000256" key="1">
    <source>
        <dbReference type="ARBA" id="ARBA00006464"/>
    </source>
</evidence>
<dbReference type="PANTHER" id="PTHR30576">
    <property type="entry name" value="COLANIC BIOSYNTHESIS UDP-GLUCOSE LIPID CARRIER TRANSFERASE"/>
    <property type="match status" value="1"/>
</dbReference>
<gene>
    <name evidence="4" type="ORF">D3Z33_14855</name>
</gene>
<dbReference type="EMBL" id="QXXA01000022">
    <property type="protein sequence ID" value="NBI08136.1"/>
    <property type="molecule type" value="Genomic_DNA"/>
</dbReference>
<dbReference type="Proteomes" id="UP000467132">
    <property type="component" value="Unassembled WGS sequence"/>
</dbReference>
<comment type="similarity">
    <text evidence="1">Belongs to the bacterial sugar transferase family.</text>
</comment>